<reference evidence="3" key="1">
    <citation type="submission" date="2017-08" db="EMBL/GenBank/DDBJ databases">
        <title>Assembly of the North American Bullfrog Genome.</title>
        <authorList>
            <person name="Warren R.L."/>
            <person name="Vandervalk B.P."/>
            <person name="Kucuk E."/>
            <person name="Birol I."/>
            <person name="Helbing C."/>
            <person name="Pandoh P."/>
            <person name="Behsaz B."/>
            <person name="Mohamadi H."/>
            <person name="Chu J."/>
            <person name="Jackman S."/>
            <person name="Hammond S.A."/>
            <person name="Veldhoen N."/>
            <person name="Kirk H."/>
            <person name="Zhao Y."/>
            <person name="Coope R."/>
            <person name="Pleasance S."/>
            <person name="Moore R."/>
            <person name="Holt R."/>
        </authorList>
    </citation>
    <scope>NUCLEOTIDE SEQUENCE</scope>
    <source>
        <strain evidence="3">Bruno</strain>
        <tissue evidence="3">Liver</tissue>
    </source>
</reference>
<feature type="compositionally biased region" description="Pro residues" evidence="2">
    <location>
        <begin position="255"/>
        <end position="264"/>
    </location>
</feature>
<keyword evidence="1" id="KW-0727">SH2 domain</keyword>
<dbReference type="EMBL" id="KV925233">
    <property type="protein sequence ID" value="PIO35409.1"/>
    <property type="molecule type" value="Genomic_DNA"/>
</dbReference>
<sequence length="264" mass="29047">MIDIFKDQQCIIAGDTKVHMTLEDLVKCHTQIPLHPYNEILTLPCGQKTNATKDYDELFKDRKTFAASLPMPSKALTVSLAASGATVQPAFPPVPPRRRQASVTSSESTSTSCNLPPNLPANRLYPALPTQPMMFNNGGCELPKTIPPMTKSYSLESSIPTAAHNTNCQIKNEEEQGQAPVKPSNACRNAMTKAVSLMTEGEIIQDLRKMENVMTTHLRGVKENFERLGQTGQKEGKPTIKPKNKNTKLPEEYKPPPPFAPGFC</sequence>
<dbReference type="GO" id="GO:0005737">
    <property type="term" value="C:cytoplasm"/>
    <property type="evidence" value="ECO:0007669"/>
    <property type="project" value="TreeGrafter"/>
</dbReference>
<proteinExistence type="predicted"/>
<feature type="region of interest" description="Disordered" evidence="2">
    <location>
        <begin position="226"/>
        <end position="264"/>
    </location>
</feature>
<evidence type="ECO:0000256" key="1">
    <source>
        <dbReference type="ARBA" id="ARBA00022999"/>
    </source>
</evidence>
<evidence type="ECO:0000256" key="2">
    <source>
        <dbReference type="SAM" id="MobiDB-lite"/>
    </source>
</evidence>
<organism evidence="3">
    <name type="scientific">Aquarana catesbeiana</name>
    <name type="common">American bullfrog</name>
    <name type="synonym">Rana catesbeiana</name>
    <dbReference type="NCBI Taxonomy" id="8400"/>
    <lineage>
        <taxon>Eukaryota</taxon>
        <taxon>Metazoa</taxon>
        <taxon>Chordata</taxon>
        <taxon>Craniata</taxon>
        <taxon>Vertebrata</taxon>
        <taxon>Euteleostomi</taxon>
        <taxon>Amphibia</taxon>
        <taxon>Batrachia</taxon>
        <taxon>Anura</taxon>
        <taxon>Neobatrachia</taxon>
        <taxon>Ranoidea</taxon>
        <taxon>Ranidae</taxon>
        <taxon>Aquarana</taxon>
    </lineage>
</organism>
<accession>A0A2G9S5E6</accession>
<dbReference type="AlphaFoldDB" id="A0A2G9S5E6"/>
<gene>
    <name evidence="3" type="ORF">AB205_0034900</name>
</gene>
<evidence type="ECO:0000313" key="3">
    <source>
        <dbReference type="EMBL" id="PIO35409.1"/>
    </source>
</evidence>
<dbReference type="PANTHER" id="PTHR14388:SF3">
    <property type="entry name" value="HEMATOPOIETIC SH2 DOMAIN-CONTAINING PROTEIN"/>
    <property type="match status" value="1"/>
</dbReference>
<protein>
    <submittedName>
        <fullName evidence="3">Uncharacterized protein</fullName>
    </submittedName>
</protein>
<name>A0A2G9S5E6_AQUCT</name>
<feature type="compositionally biased region" description="Low complexity" evidence="2">
    <location>
        <begin position="102"/>
        <end position="112"/>
    </location>
</feature>
<feature type="region of interest" description="Disordered" evidence="2">
    <location>
        <begin position="87"/>
        <end position="118"/>
    </location>
</feature>
<dbReference type="OrthoDB" id="67310at2759"/>
<dbReference type="PANTHER" id="PTHR14388">
    <property type="entry name" value="T CELL-SPECIFIC ADAPTER PROTEIN TSAD"/>
    <property type="match status" value="1"/>
</dbReference>